<evidence type="ECO:0000256" key="3">
    <source>
        <dbReference type="ARBA" id="ARBA00022692"/>
    </source>
</evidence>
<dbReference type="PANTHER" id="PTHR39583">
    <property type="entry name" value="TYPE II SECRETION SYSTEM PROTEIN J-RELATED"/>
    <property type="match status" value="1"/>
</dbReference>
<protein>
    <submittedName>
        <fullName evidence="7">Type II secretory pathway, component PulJ</fullName>
    </submittedName>
</protein>
<accession>A0A4U9D2J2</accession>
<dbReference type="NCBIfam" id="NF007848">
    <property type="entry name" value="PRK10557.1"/>
    <property type="match status" value="1"/>
</dbReference>
<keyword evidence="2" id="KW-0488">Methylation</keyword>
<evidence type="ECO:0000313" key="8">
    <source>
        <dbReference type="Proteomes" id="UP000339249"/>
    </source>
</evidence>
<reference evidence="7 8" key="1">
    <citation type="submission" date="2019-04" db="EMBL/GenBank/DDBJ databases">
        <authorList>
            <consortium name="Pathogen Informatics"/>
        </authorList>
    </citation>
    <scope>NUCLEOTIDE SEQUENCE [LARGE SCALE GENOMIC DNA]</scope>
    <source>
        <strain evidence="7 8">NCTC9185</strain>
    </source>
</reference>
<comment type="subcellular location">
    <subcellularLocation>
        <location evidence="1">Membrane</location>
        <topology evidence="1">Single-pass membrane protein</topology>
    </subcellularLocation>
</comment>
<dbReference type="GO" id="GO:0015628">
    <property type="term" value="P:protein secretion by the type II secretion system"/>
    <property type="evidence" value="ECO:0007669"/>
    <property type="project" value="TreeGrafter"/>
</dbReference>
<keyword evidence="4 6" id="KW-1133">Transmembrane helix</keyword>
<evidence type="ECO:0000256" key="4">
    <source>
        <dbReference type="ARBA" id="ARBA00022989"/>
    </source>
</evidence>
<dbReference type="InterPro" id="IPR012902">
    <property type="entry name" value="N_methyl_site"/>
</dbReference>
<dbReference type="NCBIfam" id="TIGR02532">
    <property type="entry name" value="IV_pilin_GFxxxE"/>
    <property type="match status" value="1"/>
</dbReference>
<dbReference type="PANTHER" id="PTHR39583:SF3">
    <property type="entry name" value="PREPILIN PEPTIDASE-DEPENDENT PROTEIN B"/>
    <property type="match status" value="1"/>
</dbReference>
<dbReference type="Proteomes" id="UP000339249">
    <property type="component" value="Unassembled WGS sequence"/>
</dbReference>
<dbReference type="PROSITE" id="PS00409">
    <property type="entry name" value="PROKAR_NTER_METHYL"/>
    <property type="match status" value="1"/>
</dbReference>
<evidence type="ECO:0000256" key="1">
    <source>
        <dbReference type="ARBA" id="ARBA00004167"/>
    </source>
</evidence>
<proteinExistence type="predicted"/>
<dbReference type="GO" id="GO:0016020">
    <property type="term" value="C:membrane"/>
    <property type="evidence" value="ECO:0007669"/>
    <property type="project" value="UniProtKB-SubCell"/>
</dbReference>
<keyword evidence="3 6" id="KW-0812">Transmembrane</keyword>
<gene>
    <name evidence="7" type="ORF">NCTC9185_03340</name>
</gene>
<evidence type="ECO:0000256" key="5">
    <source>
        <dbReference type="ARBA" id="ARBA00023136"/>
    </source>
</evidence>
<dbReference type="Pfam" id="PF07963">
    <property type="entry name" value="N_methyl"/>
    <property type="match status" value="1"/>
</dbReference>
<organism evidence="7 8">
    <name type="scientific">Raoultella terrigena</name>
    <name type="common">Klebsiella terrigena</name>
    <dbReference type="NCBI Taxonomy" id="577"/>
    <lineage>
        <taxon>Bacteria</taxon>
        <taxon>Pseudomonadati</taxon>
        <taxon>Pseudomonadota</taxon>
        <taxon>Gammaproteobacteria</taxon>
        <taxon>Enterobacterales</taxon>
        <taxon>Enterobacteriaceae</taxon>
        <taxon>Klebsiella/Raoultella group</taxon>
        <taxon>Raoultella</taxon>
    </lineage>
</organism>
<evidence type="ECO:0000256" key="6">
    <source>
        <dbReference type="SAM" id="Phobius"/>
    </source>
</evidence>
<evidence type="ECO:0000313" key="7">
    <source>
        <dbReference type="EMBL" id="VTN11386.1"/>
    </source>
</evidence>
<dbReference type="AlphaFoldDB" id="A0A4U9D2J2"/>
<name>A0A4U9D2J2_RAOTE</name>
<sequence length="135" mass="14538">MSVDARGFSLPETLIAMAIGSVLLLGTARFLPALQRQVLKQTQQHSLDNELWQRLYTVAKHLQRAGYCRGSCVGQPLQIAGSGDCVIVRWDSASDGVWNTSPEAMSDATGFRFTQMARSKRGAARPAALSKAGSA</sequence>
<keyword evidence="5 6" id="KW-0472">Membrane</keyword>
<evidence type="ECO:0000256" key="2">
    <source>
        <dbReference type="ARBA" id="ARBA00022481"/>
    </source>
</evidence>
<dbReference type="EMBL" id="CABDVU010000001">
    <property type="protein sequence ID" value="VTN11386.1"/>
    <property type="molecule type" value="Genomic_DNA"/>
</dbReference>
<dbReference type="InterPro" id="IPR051621">
    <property type="entry name" value="T2SS_protein_J"/>
</dbReference>
<feature type="transmembrane region" description="Helical" evidence="6">
    <location>
        <begin position="14"/>
        <end position="31"/>
    </location>
</feature>